<feature type="repeat" description="ANK" evidence="3">
    <location>
        <begin position="1390"/>
        <end position="1422"/>
    </location>
</feature>
<evidence type="ECO:0000256" key="2">
    <source>
        <dbReference type="ARBA" id="ARBA00023043"/>
    </source>
</evidence>
<dbReference type="GO" id="GO:0009116">
    <property type="term" value="P:nucleoside metabolic process"/>
    <property type="evidence" value="ECO:0007669"/>
    <property type="project" value="InterPro"/>
</dbReference>
<evidence type="ECO:0000313" key="8">
    <source>
        <dbReference type="EMBL" id="RDW68740.1"/>
    </source>
</evidence>
<dbReference type="InterPro" id="IPR027417">
    <property type="entry name" value="P-loop_NTPase"/>
</dbReference>
<dbReference type="InterPro" id="IPR036770">
    <property type="entry name" value="Ankyrin_rpt-contain_sf"/>
</dbReference>
<dbReference type="PANTHER" id="PTHR24198:SF165">
    <property type="entry name" value="ANKYRIN REPEAT-CONTAINING PROTEIN-RELATED"/>
    <property type="match status" value="1"/>
</dbReference>
<dbReference type="InterPro" id="IPR056884">
    <property type="entry name" value="NPHP3-like_N"/>
</dbReference>
<feature type="region of interest" description="Disordered" evidence="4">
    <location>
        <begin position="1340"/>
        <end position="1367"/>
    </location>
</feature>
<organism evidence="8 9">
    <name type="scientific">Aspergillus mulundensis</name>
    <dbReference type="NCBI Taxonomy" id="1810919"/>
    <lineage>
        <taxon>Eukaryota</taxon>
        <taxon>Fungi</taxon>
        <taxon>Dikarya</taxon>
        <taxon>Ascomycota</taxon>
        <taxon>Pezizomycotina</taxon>
        <taxon>Eurotiomycetes</taxon>
        <taxon>Eurotiomycetidae</taxon>
        <taxon>Eurotiales</taxon>
        <taxon>Aspergillaceae</taxon>
        <taxon>Aspergillus</taxon>
        <taxon>Aspergillus subgen. Nidulantes</taxon>
    </lineage>
</organism>
<feature type="repeat" description="ANK" evidence="3">
    <location>
        <begin position="813"/>
        <end position="845"/>
    </location>
</feature>
<dbReference type="GeneID" id="38118870"/>
<reference evidence="8 9" key="1">
    <citation type="journal article" date="2018" name="IMA Fungus">
        <title>IMA Genome-F 9: Draft genome sequence of Annulohypoxylon stygium, Aspergillus mulundensis, Berkeleyomyces basicola (syn. Thielaviopsis basicola), Ceratocystis smalleyi, two Cercospora beticola strains, Coleophoma cylindrospora, Fusarium fracticaudum, Phialophora cf. hyalina, and Morchella septimelata.</title>
        <authorList>
            <person name="Wingfield B.D."/>
            <person name="Bills G.F."/>
            <person name="Dong Y."/>
            <person name="Huang W."/>
            <person name="Nel W.J."/>
            <person name="Swalarsk-Parry B.S."/>
            <person name="Vaghefi N."/>
            <person name="Wilken P.M."/>
            <person name="An Z."/>
            <person name="de Beer Z.W."/>
            <person name="De Vos L."/>
            <person name="Chen L."/>
            <person name="Duong T.A."/>
            <person name="Gao Y."/>
            <person name="Hammerbacher A."/>
            <person name="Kikkert J.R."/>
            <person name="Li Y."/>
            <person name="Li H."/>
            <person name="Li K."/>
            <person name="Li Q."/>
            <person name="Liu X."/>
            <person name="Ma X."/>
            <person name="Naidoo K."/>
            <person name="Pethybridge S.J."/>
            <person name="Sun J."/>
            <person name="Steenkamp E.T."/>
            <person name="van der Nest M.A."/>
            <person name="van Wyk S."/>
            <person name="Wingfield M.J."/>
            <person name="Xiong C."/>
            <person name="Yue Q."/>
            <person name="Zhang X."/>
        </authorList>
    </citation>
    <scope>NUCLEOTIDE SEQUENCE [LARGE SCALE GENOMIC DNA]</scope>
    <source>
        <strain evidence="8 9">DSM 5745</strain>
    </source>
</reference>
<dbReference type="EMBL" id="PVWQ01000011">
    <property type="protein sequence ID" value="RDW68740.1"/>
    <property type="molecule type" value="Genomic_DNA"/>
</dbReference>
<dbReference type="Pfam" id="PF22939">
    <property type="entry name" value="WHD_GPIID"/>
    <property type="match status" value="1"/>
</dbReference>
<dbReference type="InterPro" id="IPR002110">
    <property type="entry name" value="Ankyrin_rpt"/>
</dbReference>
<proteinExistence type="predicted"/>
<dbReference type="SUPFAM" id="SSF52540">
    <property type="entry name" value="P-loop containing nucleoside triphosphate hydrolases"/>
    <property type="match status" value="1"/>
</dbReference>
<dbReference type="InterPro" id="IPR000845">
    <property type="entry name" value="Nucleoside_phosphorylase_d"/>
</dbReference>
<feature type="repeat" description="ANK" evidence="3">
    <location>
        <begin position="1018"/>
        <end position="1042"/>
    </location>
</feature>
<feature type="repeat" description="ANK" evidence="3">
    <location>
        <begin position="1673"/>
        <end position="1705"/>
    </location>
</feature>
<dbReference type="Pfam" id="PF01048">
    <property type="entry name" value="PNP_UDP_1"/>
    <property type="match status" value="1"/>
</dbReference>
<protein>
    <submittedName>
        <fullName evidence="8">Uncharacterized protein</fullName>
    </submittedName>
</protein>
<evidence type="ECO:0000259" key="6">
    <source>
        <dbReference type="Pfam" id="PF22939"/>
    </source>
</evidence>
<name>A0A3D8R447_9EURO</name>
<keyword evidence="2 3" id="KW-0040">ANK repeat</keyword>
<dbReference type="Gene3D" id="1.25.40.20">
    <property type="entry name" value="Ankyrin repeat-containing domain"/>
    <property type="match status" value="6"/>
</dbReference>
<dbReference type="PROSITE" id="PS50297">
    <property type="entry name" value="ANK_REP_REGION"/>
    <property type="match status" value="5"/>
</dbReference>
<feature type="domain" description="Nucleoside phosphorylase" evidence="5">
    <location>
        <begin position="23"/>
        <end position="275"/>
    </location>
</feature>
<feature type="repeat" description="ANK" evidence="3">
    <location>
        <begin position="1423"/>
        <end position="1455"/>
    </location>
</feature>
<dbReference type="GO" id="GO:0003824">
    <property type="term" value="F:catalytic activity"/>
    <property type="evidence" value="ECO:0007669"/>
    <property type="project" value="InterPro"/>
</dbReference>
<dbReference type="InterPro" id="IPR035994">
    <property type="entry name" value="Nucleoside_phosphorylase_sf"/>
</dbReference>
<dbReference type="Proteomes" id="UP000256690">
    <property type="component" value="Unassembled WGS sequence"/>
</dbReference>
<feature type="repeat" description="ANK" evidence="3">
    <location>
        <begin position="1049"/>
        <end position="1081"/>
    </location>
</feature>
<evidence type="ECO:0000256" key="3">
    <source>
        <dbReference type="PROSITE-ProRule" id="PRU00023"/>
    </source>
</evidence>
<dbReference type="PANTHER" id="PTHR24198">
    <property type="entry name" value="ANKYRIN REPEAT AND PROTEIN KINASE DOMAIN-CONTAINING PROTEIN"/>
    <property type="match status" value="1"/>
</dbReference>
<evidence type="ECO:0000259" key="7">
    <source>
        <dbReference type="Pfam" id="PF24883"/>
    </source>
</evidence>
<keyword evidence="9" id="KW-1185">Reference proteome</keyword>
<comment type="caution">
    <text evidence="8">The sequence shown here is derived from an EMBL/GenBank/DDBJ whole genome shotgun (WGS) entry which is preliminary data.</text>
</comment>
<dbReference type="Gene3D" id="3.40.50.300">
    <property type="entry name" value="P-loop containing nucleotide triphosphate hydrolases"/>
    <property type="match status" value="1"/>
</dbReference>
<sequence length="1851" mass="205314">MLDAHEYTVGWICAITVEYVAAKSFLEETYAVPEYVSANDNNNYTLGKIGQHNVVIAVLPDKGYGLVNAATVTTDLLHSFPNVRIGLMVGVGGGAPSASNDIRLGDVAVSSSVFHFEPRKLLQDEEPELWGPLDRPPMARYTLEGHTIDSDIDEVLERYPHMRRVFKRPDLDSDRLFQSDITHGSYCMDDQSCCTDPAKLVQRQEREDRPDNPSIHYGVITSSNMVMKDALKRDDLARTRGVICFEMEAAGLMSLFPCLIIRGICDYSDSHKNKAWQGYAAMAAAAYAKDLLKLVPLTRVEAERRMTDILAEVPESMARAEANVQIIRSKVESDGDREILEWLSPEDYSSQQNDCISTREPGTAQWVFDAPEFKHWMESEGQVLFCPGIPGAGKTIIASTVIDYLQRSFSDDTDIGLAYVYLNYKRHEAQQLDQLLASLLRQLSETQSALPESVRELYNKRPMKRPSADALQKTILNIATTYSRSFIVIDALDECQAADRCRDQFISAILALQSQGHVSILTTSRPIPDIAEQFRDSAVLEIRARSEDIQMYIDRRIAKSGKPILRTHSKVIKDEISKVVEGMFLLAQLHFDTISTKRTLRQIKDTLRTLPNGPKAYDQAYDEAMRRISSSDPVSAEIAMKVLLWITCAKRPLTIVEMQHALAVVIGDRILDEENVLEVDDMVSTCTGLVAVDEESNVVRLVHYTTQEYLLRTQGIWFPSAEAVITEHCLAYLHFDDFETGPCGTDEELDARLLVHPLYDYAAHNWGHHASHADRAGEELILALLGSQPKRTAASQVLMAARGARGYSQRIPGKISALHLAAYFGLAHIAATLLRRGSEPDPKDTYRRTPLSLAAANGHSLLVSLLLATGKVDVNSRDKDGRTAVSWAAAHGHTEIVRQLMGEVNVDISSLDDHQKAPSDWENANGHDDIVELITAGAQNEHLKPATIESKTALDLLIRAIKKGNEAAVRILLADIDINALDSLGRSALSWACRKGMFNLVKVILARDDVVLSRRDVHGHSELDLAVVSGHEDIVKLLLERNEINLNEGPTTPLHLAVREGYHTIATSLLYHGARPDAKDALGRSPLWYAASNGEVAIVTSLLEVTSSPINSPDQDGVTPIDCAVTGGHLAVMTVLQTYSYQHSVPDSDRTHADYAQTMTRILASDACVGDMTAEDSLSLLLEVAGRGHIDFVRCLLRKGIDTSLINTGFINSGPKLLLAFLLDVHRGYERSDWEGRDCDLLFLWAMKHGFTDVTELLLSERLPVSAYISCNPALLSWTAQNGYLSAVKQLVTMGASVNGDKRPPPMPVEERINMLVTHHPPSSPKEDDLRKRRTHSWTMVEPPISGSESHLESASDSTDHFERGDHRPTRARSLSLSFEQSLEWLADFKKGTPLFWAAANGHRRVVRFLLTRNARMQYWDSEGQTPLLAAVQGGHLEVVQMILDEGGDVDHVSLSPHAKGLSLLQYAAKSGDEKMVDLLIRNDVRIETEHSHDFTRPLFLAIKGNYTAAAQRLLDAGADIESGAANPQDTPLTYSCSRKNEEIVRLLLRYRPRVYKETLVEAARWGNAAVVHGLLENVREGETETETDDQDKKPDQLAPAMTAALKEKHTDVIAVLLQHSRDNEQRRRRASTMLFEAIKSKPTDIGNYEDMAHWLLDNGADIEFKQPRYGMSNATPLHCAIAHKNPGMMHLLLDRGADIESGSATGEPTPLLLAIRYRWNDGLSLLLAHGVDLHKPDIHGSPPLNYAIRESSADVVDTLVRFGASLTQEDGEGRTATDVVEDVGVQRSDKIMARLRDILGMPAPKPKCLFGGIQSNDILRVPRSEIIEQVRKDMASEDDAEDRCRAQSAN</sequence>
<dbReference type="SUPFAM" id="SSF48403">
    <property type="entry name" value="Ankyrin repeat"/>
    <property type="match status" value="3"/>
</dbReference>
<dbReference type="PROSITE" id="PS50088">
    <property type="entry name" value="ANK_REPEAT"/>
    <property type="match status" value="9"/>
</dbReference>
<evidence type="ECO:0000259" key="5">
    <source>
        <dbReference type="Pfam" id="PF01048"/>
    </source>
</evidence>
<feature type="domain" description="GPI inositol-deacylase winged helix" evidence="6">
    <location>
        <begin position="637"/>
        <end position="712"/>
    </location>
</feature>
<feature type="repeat" description="ANK" evidence="3">
    <location>
        <begin position="880"/>
        <end position="913"/>
    </location>
</feature>
<dbReference type="SUPFAM" id="SSF53167">
    <property type="entry name" value="Purine and uridine phosphorylases"/>
    <property type="match status" value="1"/>
</dbReference>
<evidence type="ECO:0000256" key="4">
    <source>
        <dbReference type="SAM" id="MobiDB-lite"/>
    </source>
</evidence>
<dbReference type="Pfam" id="PF24883">
    <property type="entry name" value="NPHP3_N"/>
    <property type="match status" value="1"/>
</dbReference>
<dbReference type="InterPro" id="IPR054471">
    <property type="entry name" value="GPIID_WHD"/>
</dbReference>
<accession>A0A3D8R447</accession>
<dbReference type="OrthoDB" id="195446at2759"/>
<dbReference type="STRING" id="1810919.A0A3D8R447"/>
<evidence type="ECO:0000256" key="1">
    <source>
        <dbReference type="ARBA" id="ARBA00022737"/>
    </source>
</evidence>
<dbReference type="Pfam" id="PF12796">
    <property type="entry name" value="Ank_2"/>
    <property type="match status" value="5"/>
</dbReference>
<dbReference type="SMART" id="SM00248">
    <property type="entry name" value="ANK"/>
    <property type="match status" value="22"/>
</dbReference>
<gene>
    <name evidence="8" type="ORF">DSM5745_08500</name>
</gene>
<feature type="domain" description="Nephrocystin 3-like N-terminal" evidence="7">
    <location>
        <begin position="362"/>
        <end position="525"/>
    </location>
</feature>
<keyword evidence="1" id="KW-0677">Repeat</keyword>
<feature type="repeat" description="ANK" evidence="3">
    <location>
        <begin position="1460"/>
        <end position="1492"/>
    </location>
</feature>
<dbReference type="RefSeq" id="XP_026600529.1">
    <property type="nucleotide sequence ID" value="XM_026750516.1"/>
</dbReference>
<feature type="compositionally biased region" description="Basic and acidic residues" evidence="4">
    <location>
        <begin position="1350"/>
        <end position="1367"/>
    </location>
</feature>
<dbReference type="Gene3D" id="3.40.50.1580">
    <property type="entry name" value="Nucleoside phosphorylase domain"/>
    <property type="match status" value="1"/>
</dbReference>
<feature type="repeat" description="ANK" evidence="3">
    <location>
        <begin position="1740"/>
        <end position="1772"/>
    </location>
</feature>
<evidence type="ECO:0000313" key="9">
    <source>
        <dbReference type="Proteomes" id="UP000256690"/>
    </source>
</evidence>